<feature type="transmembrane region" description="Helical" evidence="1">
    <location>
        <begin position="94"/>
        <end position="124"/>
    </location>
</feature>
<feature type="transmembrane region" description="Helical" evidence="1">
    <location>
        <begin position="53"/>
        <end position="73"/>
    </location>
</feature>
<feature type="transmembrane region" description="Helical" evidence="1">
    <location>
        <begin position="130"/>
        <end position="152"/>
    </location>
</feature>
<dbReference type="AlphaFoldDB" id="A0A412PPM8"/>
<evidence type="ECO:0000313" key="2">
    <source>
        <dbReference type="EMBL" id="RGT62039.1"/>
    </source>
</evidence>
<name>A0A412PPM8_STRAP</name>
<protein>
    <submittedName>
        <fullName evidence="2">ABC transporter permease</fullName>
    </submittedName>
</protein>
<keyword evidence="1" id="KW-0472">Membrane</keyword>
<feature type="transmembrane region" description="Helical" evidence="1">
    <location>
        <begin position="206"/>
        <end position="232"/>
    </location>
</feature>
<keyword evidence="1" id="KW-0812">Transmembrane</keyword>
<dbReference type="RefSeq" id="WP_118138832.1">
    <property type="nucleotide sequence ID" value="NZ_CP126961.1"/>
</dbReference>
<evidence type="ECO:0000313" key="3">
    <source>
        <dbReference type="Proteomes" id="UP000284046"/>
    </source>
</evidence>
<proteinExistence type="predicted"/>
<reference evidence="2 3" key="1">
    <citation type="submission" date="2018-08" db="EMBL/GenBank/DDBJ databases">
        <title>A genome reference for cultivated species of the human gut microbiota.</title>
        <authorList>
            <person name="Zou Y."/>
            <person name="Xue W."/>
            <person name="Luo G."/>
        </authorList>
    </citation>
    <scope>NUCLEOTIDE SEQUENCE [LARGE SCALE GENOMIC DNA]</scope>
    <source>
        <strain evidence="2 3">AF18-38</strain>
    </source>
</reference>
<accession>A0A412PPM8</accession>
<feature type="transmembrane region" description="Helical" evidence="1">
    <location>
        <begin position="21"/>
        <end position="41"/>
    </location>
</feature>
<organism evidence="2 3">
    <name type="scientific">Streptococcus anginosus</name>
    <dbReference type="NCBI Taxonomy" id="1328"/>
    <lineage>
        <taxon>Bacteria</taxon>
        <taxon>Bacillati</taxon>
        <taxon>Bacillota</taxon>
        <taxon>Bacilli</taxon>
        <taxon>Lactobacillales</taxon>
        <taxon>Streptococcaceae</taxon>
        <taxon>Streptococcus</taxon>
        <taxon>Streptococcus anginosus group</taxon>
    </lineage>
</organism>
<feature type="transmembrane region" description="Helical" evidence="1">
    <location>
        <begin position="164"/>
        <end position="186"/>
    </location>
</feature>
<gene>
    <name evidence="2" type="ORF">DWX18_02655</name>
</gene>
<evidence type="ECO:0000256" key="1">
    <source>
        <dbReference type="SAM" id="Phobius"/>
    </source>
</evidence>
<sequence>MKFNKRLYIKNCLKELITSGIIIIGVIVAVIPPVILMYYIINYGSNSFYIKHISNFFCIFGLYIGVLSPLYFINRDFSMDTITLVCNTKENRIAYLNANVLLAFFLSLFYSSIGVATVLIANYLGVTGDLTVNFIIGFLCNLTITIVFYYLFSYLLFSFFIKSNVVFSFLTLLLLFIPNIISNILYSTQNELLNNLFEKIPMYFLPIYAGSNIMEVSQYIISILSICILYTLSMKKTLNLRF</sequence>
<keyword evidence="1" id="KW-1133">Transmembrane helix</keyword>
<dbReference type="Proteomes" id="UP000284046">
    <property type="component" value="Unassembled WGS sequence"/>
</dbReference>
<comment type="caution">
    <text evidence="2">The sequence shown here is derived from an EMBL/GenBank/DDBJ whole genome shotgun (WGS) entry which is preliminary data.</text>
</comment>
<dbReference type="EMBL" id="QRWZ01000002">
    <property type="protein sequence ID" value="RGT62039.1"/>
    <property type="molecule type" value="Genomic_DNA"/>
</dbReference>